<evidence type="ECO:0000256" key="2">
    <source>
        <dbReference type="ARBA" id="ARBA00008474"/>
    </source>
</evidence>
<reference evidence="7" key="1">
    <citation type="submission" date="2025-08" db="UniProtKB">
        <authorList>
            <consortium name="RefSeq"/>
        </authorList>
    </citation>
    <scope>IDENTIFICATION</scope>
</reference>
<dbReference type="Proteomes" id="UP000515126">
    <property type="component" value="Unplaced"/>
</dbReference>
<dbReference type="SUPFAM" id="SSF47266">
    <property type="entry name" value="4-helical cytokines"/>
    <property type="match status" value="1"/>
</dbReference>
<evidence type="ECO:0000256" key="3">
    <source>
        <dbReference type="ARBA" id="ARBA00022525"/>
    </source>
</evidence>
<dbReference type="PROSITE" id="PS00266">
    <property type="entry name" value="SOMATOTROPIN_1"/>
    <property type="match status" value="1"/>
</dbReference>
<dbReference type="AlphaFoldDB" id="A0A6P5PB39"/>
<dbReference type="KEGG" id="mcal:110287897"/>
<dbReference type="InterPro" id="IPR018116">
    <property type="entry name" value="Somatotropin_CS"/>
</dbReference>
<name>A0A6P5PB39_MUSCR</name>
<dbReference type="GO" id="GO:0005148">
    <property type="term" value="F:prolactin receptor binding"/>
    <property type="evidence" value="ECO:0007669"/>
    <property type="project" value="TreeGrafter"/>
</dbReference>
<keyword evidence="6" id="KW-1185">Reference proteome</keyword>
<evidence type="ECO:0000256" key="5">
    <source>
        <dbReference type="SAM" id="SignalP"/>
    </source>
</evidence>
<dbReference type="PANTHER" id="PTHR11417:SF31">
    <property type="entry name" value="GROWTH HORMONE D5-RELATED"/>
    <property type="match status" value="1"/>
</dbReference>
<feature type="binding site" evidence="4">
    <location>
        <position position="50"/>
    </location>
    <ligand>
        <name>Zn(2+)</name>
        <dbReference type="ChEBI" id="CHEBI:29105"/>
    </ligand>
</feature>
<comment type="similarity">
    <text evidence="2">Belongs to the somatotropin/prolactin family.</text>
</comment>
<dbReference type="GO" id="GO:0030879">
    <property type="term" value="P:mammary gland development"/>
    <property type="evidence" value="ECO:0007669"/>
    <property type="project" value="TreeGrafter"/>
</dbReference>
<feature type="signal peptide" evidence="5">
    <location>
        <begin position="1"/>
        <end position="30"/>
    </location>
</feature>
<dbReference type="RefSeq" id="XP_021010053.1">
    <property type="nucleotide sequence ID" value="XM_021154394.1"/>
</dbReference>
<keyword evidence="3" id="KW-0964">Secreted</keyword>
<protein>
    <submittedName>
        <fullName evidence="7">Prolactin-3D1-like</fullName>
    </submittedName>
</protein>
<dbReference type="GO" id="GO:0005615">
    <property type="term" value="C:extracellular space"/>
    <property type="evidence" value="ECO:0007669"/>
    <property type="project" value="TreeGrafter"/>
</dbReference>
<sequence length="159" mass="17983">MQLTLTLSGSAGMQLLLLVSSLLFWENVSSKPTAMVPTEDLYTRLAELSHKTFILTADVYREFDLNFFDKTWITDRILPLCHTASIHTPENREEVHEIKTEDLLKAMINVSISWKEPLKHLVSALTALPGASDSMGKKAADIKDRNLIILEGLQKIYNR</sequence>
<keyword evidence="4" id="KW-0479">Metal-binding</keyword>
<dbReference type="GO" id="GO:0031667">
    <property type="term" value="P:response to nutrient levels"/>
    <property type="evidence" value="ECO:0007669"/>
    <property type="project" value="TreeGrafter"/>
</dbReference>
<proteinExistence type="inferred from homology"/>
<dbReference type="GO" id="GO:0046427">
    <property type="term" value="P:positive regulation of receptor signaling pathway via JAK-STAT"/>
    <property type="evidence" value="ECO:0007669"/>
    <property type="project" value="TreeGrafter"/>
</dbReference>
<organism evidence="6 7">
    <name type="scientific">Mus caroli</name>
    <name type="common">Ryukyu mouse</name>
    <name type="synonym">Ricefield mouse</name>
    <dbReference type="NCBI Taxonomy" id="10089"/>
    <lineage>
        <taxon>Eukaryota</taxon>
        <taxon>Metazoa</taxon>
        <taxon>Chordata</taxon>
        <taxon>Craniata</taxon>
        <taxon>Vertebrata</taxon>
        <taxon>Euteleostomi</taxon>
        <taxon>Mammalia</taxon>
        <taxon>Eutheria</taxon>
        <taxon>Euarchontoglires</taxon>
        <taxon>Glires</taxon>
        <taxon>Rodentia</taxon>
        <taxon>Myomorpha</taxon>
        <taxon>Muroidea</taxon>
        <taxon>Muridae</taxon>
        <taxon>Murinae</taxon>
        <taxon>Mus</taxon>
        <taxon>Mus</taxon>
    </lineage>
</organism>
<dbReference type="Gene3D" id="1.20.1250.10">
    <property type="match status" value="1"/>
</dbReference>
<gene>
    <name evidence="7" type="primary">LOC110287897</name>
</gene>
<evidence type="ECO:0000313" key="6">
    <source>
        <dbReference type="Proteomes" id="UP000515126"/>
    </source>
</evidence>
<keyword evidence="4" id="KW-0862">Zinc</keyword>
<dbReference type="Pfam" id="PF00103">
    <property type="entry name" value="Hormone_1"/>
    <property type="match status" value="1"/>
</dbReference>
<dbReference type="GO" id="GO:1903489">
    <property type="term" value="P:positive regulation of lactation"/>
    <property type="evidence" value="ECO:0007669"/>
    <property type="project" value="TreeGrafter"/>
</dbReference>
<dbReference type="PANTHER" id="PTHR11417">
    <property type="entry name" value="SOMATOTROPIN,PROLACTIN"/>
    <property type="match status" value="1"/>
</dbReference>
<dbReference type="GO" id="GO:0046872">
    <property type="term" value="F:metal ion binding"/>
    <property type="evidence" value="ECO:0007669"/>
    <property type="project" value="UniProtKB-KW"/>
</dbReference>
<comment type="subcellular location">
    <subcellularLocation>
        <location evidence="1">Secreted</location>
    </subcellularLocation>
</comment>
<dbReference type="GO" id="GO:0007565">
    <property type="term" value="P:female pregnancy"/>
    <property type="evidence" value="ECO:0007669"/>
    <property type="project" value="TreeGrafter"/>
</dbReference>
<keyword evidence="5" id="KW-0732">Signal</keyword>
<dbReference type="GO" id="GO:0005179">
    <property type="term" value="F:hormone activity"/>
    <property type="evidence" value="ECO:0007669"/>
    <property type="project" value="InterPro"/>
</dbReference>
<feature type="chain" id="PRO_5027806140" evidence="5">
    <location>
        <begin position="31"/>
        <end position="159"/>
    </location>
</feature>
<dbReference type="InterPro" id="IPR009079">
    <property type="entry name" value="4_helix_cytokine-like_core"/>
</dbReference>
<dbReference type="GO" id="GO:0008284">
    <property type="term" value="P:positive regulation of cell population proliferation"/>
    <property type="evidence" value="ECO:0007669"/>
    <property type="project" value="TreeGrafter"/>
</dbReference>
<dbReference type="GeneID" id="110287897"/>
<evidence type="ECO:0000256" key="1">
    <source>
        <dbReference type="ARBA" id="ARBA00004613"/>
    </source>
</evidence>
<dbReference type="InterPro" id="IPR001400">
    <property type="entry name" value="Somatotropin/Prolactin"/>
</dbReference>
<feature type="non-terminal residue" evidence="7">
    <location>
        <position position="159"/>
    </location>
</feature>
<accession>A0A6P5PB39</accession>
<evidence type="ECO:0000256" key="4">
    <source>
        <dbReference type="PIRSR" id="PIRSR601400-1"/>
    </source>
</evidence>
<evidence type="ECO:0000313" key="7">
    <source>
        <dbReference type="RefSeq" id="XP_021010053.1"/>
    </source>
</evidence>